<evidence type="ECO:0000313" key="2">
    <source>
        <dbReference type="Proteomes" id="UP000023152"/>
    </source>
</evidence>
<dbReference type="PANTHER" id="PTHR10292:SF1">
    <property type="entry name" value="CLATHRIN HEAVY CHAIN"/>
    <property type="match status" value="1"/>
</dbReference>
<comment type="caution">
    <text evidence="1">The sequence shown here is derived from an EMBL/GenBank/DDBJ whole genome shotgun (WGS) entry which is preliminary data.</text>
</comment>
<dbReference type="GO" id="GO:0006886">
    <property type="term" value="P:intracellular protein transport"/>
    <property type="evidence" value="ECO:0007669"/>
    <property type="project" value="InterPro"/>
</dbReference>
<proteinExistence type="predicted"/>
<dbReference type="OrthoDB" id="2113814at2759"/>
<accession>X6M2L4</accession>
<sequence>MIALQMLLNQLFLKYNVFHSQYIQSVIMLFSPQRLATKAVTAKTSENVLCWEWLDGRTIAFVTDDTTYHWSVESDTTPEKKVETCHVQIINYDPSKNSNWLFLQGIAKNAKTQKMESVLQLYNTQHKHYQSKKNAYGEYFVEVILSGHPPCSASLDLMELSFLFEMWGEIKKKDSEKEGFGSGCKILCFFFFF</sequence>
<protein>
    <submittedName>
        <fullName evidence="1">Uncharacterized protein</fullName>
    </submittedName>
</protein>
<dbReference type="GO" id="GO:0071439">
    <property type="term" value="C:clathrin complex"/>
    <property type="evidence" value="ECO:0007669"/>
    <property type="project" value="TreeGrafter"/>
</dbReference>
<dbReference type="EMBL" id="ASPP01025322">
    <property type="protein sequence ID" value="ETO08139.1"/>
    <property type="molecule type" value="Genomic_DNA"/>
</dbReference>
<dbReference type="GO" id="GO:0030130">
    <property type="term" value="C:clathrin coat of trans-Golgi network vesicle"/>
    <property type="evidence" value="ECO:0007669"/>
    <property type="project" value="InterPro"/>
</dbReference>
<dbReference type="Proteomes" id="UP000023152">
    <property type="component" value="Unassembled WGS sequence"/>
</dbReference>
<name>X6M2L4_RETFI</name>
<dbReference type="GO" id="GO:0005198">
    <property type="term" value="F:structural molecule activity"/>
    <property type="evidence" value="ECO:0007669"/>
    <property type="project" value="InterPro"/>
</dbReference>
<evidence type="ECO:0000313" key="1">
    <source>
        <dbReference type="EMBL" id="ETO08139.1"/>
    </source>
</evidence>
<dbReference type="PANTHER" id="PTHR10292">
    <property type="entry name" value="CLATHRIN HEAVY CHAIN RELATED"/>
    <property type="match status" value="1"/>
</dbReference>
<dbReference type="GO" id="GO:0006898">
    <property type="term" value="P:receptor-mediated endocytosis"/>
    <property type="evidence" value="ECO:0007669"/>
    <property type="project" value="TreeGrafter"/>
</dbReference>
<organism evidence="1 2">
    <name type="scientific">Reticulomyxa filosa</name>
    <dbReference type="NCBI Taxonomy" id="46433"/>
    <lineage>
        <taxon>Eukaryota</taxon>
        <taxon>Sar</taxon>
        <taxon>Rhizaria</taxon>
        <taxon>Retaria</taxon>
        <taxon>Foraminifera</taxon>
        <taxon>Monothalamids</taxon>
        <taxon>Reticulomyxidae</taxon>
        <taxon>Reticulomyxa</taxon>
    </lineage>
</organism>
<dbReference type="InterPro" id="IPR016025">
    <property type="entry name" value="Clathrin_H-chain_N"/>
</dbReference>
<dbReference type="SUPFAM" id="SSF50989">
    <property type="entry name" value="Clathrin heavy-chain terminal domain"/>
    <property type="match status" value="1"/>
</dbReference>
<dbReference type="Gene3D" id="2.130.10.110">
    <property type="entry name" value="Clathrin heavy-chain terminal domain"/>
    <property type="match status" value="1"/>
</dbReference>
<dbReference type="GO" id="GO:0030132">
    <property type="term" value="C:clathrin coat of coated pit"/>
    <property type="evidence" value="ECO:0007669"/>
    <property type="project" value="InterPro"/>
</dbReference>
<gene>
    <name evidence="1" type="ORF">RFI_29250</name>
</gene>
<keyword evidence="2" id="KW-1185">Reference proteome</keyword>
<dbReference type="AlphaFoldDB" id="X6M2L4"/>
<reference evidence="1 2" key="1">
    <citation type="journal article" date="2013" name="Curr. Biol.">
        <title>The Genome of the Foraminiferan Reticulomyxa filosa.</title>
        <authorList>
            <person name="Glockner G."/>
            <person name="Hulsmann N."/>
            <person name="Schleicher M."/>
            <person name="Noegel A.A."/>
            <person name="Eichinger L."/>
            <person name="Gallinger C."/>
            <person name="Pawlowski J."/>
            <person name="Sierra R."/>
            <person name="Euteneuer U."/>
            <person name="Pillet L."/>
            <person name="Moustafa A."/>
            <person name="Platzer M."/>
            <person name="Groth M."/>
            <person name="Szafranski K."/>
            <person name="Schliwa M."/>
        </authorList>
    </citation>
    <scope>NUCLEOTIDE SEQUENCE [LARGE SCALE GENOMIC DNA]</scope>
</reference>
<dbReference type="GO" id="GO:0032051">
    <property type="term" value="F:clathrin light chain binding"/>
    <property type="evidence" value="ECO:0007669"/>
    <property type="project" value="TreeGrafter"/>
</dbReference>